<feature type="domain" description="Peptidase C39" evidence="1">
    <location>
        <begin position="1"/>
        <end position="117"/>
    </location>
</feature>
<reference evidence="2" key="2">
    <citation type="submission" date="2024-05" db="EMBL/GenBank/DDBJ databases">
        <title>Rhodohalobacter halophilus gen. nov., sp. nov., a moderately halophilic member of the family Balneolaceae.</title>
        <authorList>
            <person name="Xia J."/>
        </authorList>
    </citation>
    <scope>NUCLEOTIDE SEQUENCE</scope>
    <source>
        <strain evidence="2">WB101</strain>
    </source>
</reference>
<dbReference type="EMBL" id="JAKLWS010000006">
    <property type="protein sequence ID" value="MCG2588212.1"/>
    <property type="molecule type" value="Genomic_DNA"/>
</dbReference>
<evidence type="ECO:0000313" key="3">
    <source>
        <dbReference type="Proteomes" id="UP001165366"/>
    </source>
</evidence>
<evidence type="ECO:0000259" key="1">
    <source>
        <dbReference type="PROSITE" id="PS50990"/>
    </source>
</evidence>
<sequence length="153" mass="17235">MDCGPTCLRMVAKHYGRRYSMDSLRQKSGINREGVSLLGISEAAEEIGFRSIGVKLTWEQLRDEAKLPCIVFWNQVHFIVVYRIKKDKVYISDPAKGKTAFTKEEFLEGWLNSSGPQENGESWTGNDILSNLPSRQRSDSVLRGTGIALLLEP</sequence>
<reference evidence="2" key="1">
    <citation type="submission" date="2022-01" db="EMBL/GenBank/DDBJ databases">
        <authorList>
            <person name="Wang Y."/>
        </authorList>
    </citation>
    <scope>NUCLEOTIDE SEQUENCE</scope>
    <source>
        <strain evidence="2">WB101</strain>
    </source>
</reference>
<accession>A0ABS9KBH8</accession>
<comment type="caution">
    <text evidence="2">The sequence shown here is derived from an EMBL/GenBank/DDBJ whole genome shotgun (WGS) entry which is preliminary data.</text>
</comment>
<dbReference type="InterPro" id="IPR005074">
    <property type="entry name" value="Peptidase_C39"/>
</dbReference>
<gene>
    <name evidence="2" type="ORF">L6773_06515</name>
</gene>
<organism evidence="2 3">
    <name type="scientific">Rhodohalobacter sulfatireducens</name>
    <dbReference type="NCBI Taxonomy" id="2911366"/>
    <lineage>
        <taxon>Bacteria</taxon>
        <taxon>Pseudomonadati</taxon>
        <taxon>Balneolota</taxon>
        <taxon>Balneolia</taxon>
        <taxon>Balneolales</taxon>
        <taxon>Balneolaceae</taxon>
        <taxon>Rhodohalobacter</taxon>
    </lineage>
</organism>
<evidence type="ECO:0000313" key="2">
    <source>
        <dbReference type="EMBL" id="MCG2588212.1"/>
    </source>
</evidence>
<dbReference type="Pfam" id="PF03412">
    <property type="entry name" value="Peptidase_C39"/>
    <property type="match status" value="1"/>
</dbReference>
<dbReference type="PROSITE" id="PS50990">
    <property type="entry name" value="PEPTIDASE_C39"/>
    <property type="match status" value="1"/>
</dbReference>
<dbReference type="CDD" id="cd02418">
    <property type="entry name" value="Peptidase_C39B"/>
    <property type="match status" value="1"/>
</dbReference>
<dbReference type="Proteomes" id="UP001165366">
    <property type="component" value="Unassembled WGS sequence"/>
</dbReference>
<name>A0ABS9KBH8_9BACT</name>
<protein>
    <submittedName>
        <fullName evidence="2">Cysteine peptidase family C39 domain-containing protein</fullName>
    </submittedName>
</protein>
<proteinExistence type="predicted"/>
<dbReference type="Gene3D" id="3.90.70.10">
    <property type="entry name" value="Cysteine proteinases"/>
    <property type="match status" value="1"/>
</dbReference>
<keyword evidence="3" id="KW-1185">Reference proteome</keyword>